<proteinExistence type="inferred from homology"/>
<dbReference type="GO" id="GO:0005783">
    <property type="term" value="C:endoplasmic reticulum"/>
    <property type="evidence" value="ECO:0007669"/>
    <property type="project" value="TreeGrafter"/>
</dbReference>
<evidence type="ECO:0000256" key="3">
    <source>
        <dbReference type="RuleBase" id="RU000363"/>
    </source>
</evidence>
<dbReference type="Proteomes" id="UP000191285">
    <property type="component" value="Unassembled WGS sequence"/>
</dbReference>
<evidence type="ECO:0000256" key="1">
    <source>
        <dbReference type="ARBA" id="ARBA00006484"/>
    </source>
</evidence>
<comment type="caution">
    <text evidence="4">The sequence shown here is derived from an EMBL/GenBank/DDBJ whole genome shotgun (WGS) entry which is preliminary data.</text>
</comment>
<keyword evidence="2" id="KW-0560">Oxidoreductase</keyword>
<dbReference type="PRINTS" id="PR00080">
    <property type="entry name" value="SDRFAMILY"/>
</dbReference>
<evidence type="ECO:0000313" key="4">
    <source>
        <dbReference type="EMBL" id="OQE19909.1"/>
    </source>
</evidence>
<dbReference type="Pfam" id="PF00106">
    <property type="entry name" value="adh_short"/>
    <property type="match status" value="1"/>
</dbReference>
<dbReference type="GO" id="GO:0004806">
    <property type="term" value="F:triacylglycerol lipase activity"/>
    <property type="evidence" value="ECO:0007669"/>
    <property type="project" value="TreeGrafter"/>
</dbReference>
<dbReference type="GO" id="GO:0019433">
    <property type="term" value="P:triglyceride catabolic process"/>
    <property type="evidence" value="ECO:0007669"/>
    <property type="project" value="TreeGrafter"/>
</dbReference>
<dbReference type="PANTHER" id="PTHR44169">
    <property type="entry name" value="NADPH-DEPENDENT 1-ACYLDIHYDROXYACETONE PHOSPHATE REDUCTASE"/>
    <property type="match status" value="1"/>
</dbReference>
<dbReference type="PRINTS" id="PR00081">
    <property type="entry name" value="GDHRDH"/>
</dbReference>
<keyword evidence="5" id="KW-1185">Reference proteome</keyword>
<dbReference type="PANTHER" id="PTHR44169:SF6">
    <property type="entry name" value="NADPH-DEPENDENT 1-ACYLDIHYDROXYACETONE PHOSPHATE REDUCTASE"/>
    <property type="match status" value="1"/>
</dbReference>
<evidence type="ECO:0000256" key="2">
    <source>
        <dbReference type="ARBA" id="ARBA00023002"/>
    </source>
</evidence>
<comment type="similarity">
    <text evidence="1 3">Belongs to the short-chain dehydrogenases/reductases (SDR) family.</text>
</comment>
<sequence length="291" mass="31634">MAINRKTCLITGCSSGGVGAALAEAFENEGYHVFATARSPSKVPQALHASPNATVLALDVASSESIAMLKEIIQKETGGTLDVLINNAGLGLEMPCLDTSIQEAKKLFDLNFFAAFEMIQVFSPMIIEAGGLIINNSSVGGRCPLPFIGMYQATKAALIQASEVLRLEMAPLGVRVLTLLTGGVSTNFLSNTPSLKLPSNSYYRSIADIFSQKPEKIPYSVSPEAFASDVVRQVRNHTTGQYWIGGGASMARLMLWLLPQWIVDRFSLSMKPFAEKLAQDHKRRMQSEKWD</sequence>
<organism evidence="4 5">
    <name type="scientific">Penicillium steckii</name>
    <dbReference type="NCBI Taxonomy" id="303698"/>
    <lineage>
        <taxon>Eukaryota</taxon>
        <taxon>Fungi</taxon>
        <taxon>Dikarya</taxon>
        <taxon>Ascomycota</taxon>
        <taxon>Pezizomycotina</taxon>
        <taxon>Eurotiomycetes</taxon>
        <taxon>Eurotiomycetidae</taxon>
        <taxon>Eurotiales</taxon>
        <taxon>Aspergillaceae</taxon>
        <taxon>Penicillium</taxon>
    </lineage>
</organism>
<dbReference type="GO" id="GO:0006654">
    <property type="term" value="P:phosphatidic acid biosynthetic process"/>
    <property type="evidence" value="ECO:0007669"/>
    <property type="project" value="TreeGrafter"/>
</dbReference>
<protein>
    <submittedName>
        <fullName evidence="4">Uncharacterized protein</fullName>
    </submittedName>
</protein>
<dbReference type="SUPFAM" id="SSF51735">
    <property type="entry name" value="NAD(P)-binding Rossmann-fold domains"/>
    <property type="match status" value="1"/>
</dbReference>
<name>A0A1V6T1Q6_9EURO</name>
<dbReference type="AlphaFoldDB" id="A0A1V6T1Q6"/>
<dbReference type="InterPro" id="IPR002347">
    <property type="entry name" value="SDR_fam"/>
</dbReference>
<dbReference type="GO" id="GO:0000140">
    <property type="term" value="F:acylglycerone-phosphate reductase (NADP+) activity"/>
    <property type="evidence" value="ECO:0007669"/>
    <property type="project" value="TreeGrafter"/>
</dbReference>
<dbReference type="Gene3D" id="3.40.50.720">
    <property type="entry name" value="NAD(P)-binding Rossmann-like Domain"/>
    <property type="match status" value="1"/>
</dbReference>
<reference evidence="5" key="1">
    <citation type="journal article" date="2017" name="Nat. Microbiol.">
        <title>Global analysis of biosynthetic gene clusters reveals vast potential of secondary metabolite production in Penicillium species.</title>
        <authorList>
            <person name="Nielsen J.C."/>
            <person name="Grijseels S."/>
            <person name="Prigent S."/>
            <person name="Ji B."/>
            <person name="Dainat J."/>
            <person name="Nielsen K.F."/>
            <person name="Frisvad J.C."/>
            <person name="Workman M."/>
            <person name="Nielsen J."/>
        </authorList>
    </citation>
    <scope>NUCLEOTIDE SEQUENCE [LARGE SCALE GENOMIC DNA]</scope>
    <source>
        <strain evidence="5">IBT 24891</strain>
    </source>
</reference>
<gene>
    <name evidence="4" type="ORF">PENSTE_c014G04027</name>
</gene>
<evidence type="ECO:0000313" key="5">
    <source>
        <dbReference type="Proteomes" id="UP000191285"/>
    </source>
</evidence>
<dbReference type="EMBL" id="MLKD01000014">
    <property type="protein sequence ID" value="OQE19909.1"/>
    <property type="molecule type" value="Genomic_DNA"/>
</dbReference>
<dbReference type="STRING" id="303698.A0A1V6T1Q6"/>
<dbReference type="InterPro" id="IPR036291">
    <property type="entry name" value="NAD(P)-bd_dom_sf"/>
</dbReference>
<dbReference type="GO" id="GO:0005811">
    <property type="term" value="C:lipid droplet"/>
    <property type="evidence" value="ECO:0007669"/>
    <property type="project" value="TreeGrafter"/>
</dbReference>
<dbReference type="OrthoDB" id="2102561at2759"/>
<dbReference type="CDD" id="cd05374">
    <property type="entry name" value="17beta-HSD-like_SDR_c"/>
    <property type="match status" value="1"/>
</dbReference>
<accession>A0A1V6T1Q6</accession>